<dbReference type="PANTHER" id="PTHR43303:SF4">
    <property type="entry name" value="NADPH DEHYDROGENASE C23G7.10C-RELATED"/>
    <property type="match status" value="1"/>
</dbReference>
<dbReference type="KEGG" id="kla:KLLA0_C01672g"/>
<dbReference type="OMA" id="ANIPWGP"/>
<dbReference type="InterPro" id="IPR001155">
    <property type="entry name" value="OxRdtase_FMN_N"/>
</dbReference>
<dbReference type="AlphaFoldDB" id="Q6CUW9"/>
<dbReference type="eggNOG" id="KOG0134">
    <property type="taxonomic scope" value="Eukaryota"/>
</dbReference>
<evidence type="ECO:0000256" key="1">
    <source>
        <dbReference type="ARBA" id="ARBA00001917"/>
    </source>
</evidence>
<proteinExistence type="predicted"/>
<evidence type="ECO:0000256" key="3">
    <source>
        <dbReference type="ARBA" id="ARBA00022643"/>
    </source>
</evidence>
<dbReference type="SUPFAM" id="SSF51395">
    <property type="entry name" value="FMN-linked oxidoreductases"/>
    <property type="match status" value="1"/>
</dbReference>
<evidence type="ECO:0000256" key="5">
    <source>
        <dbReference type="ARBA" id="ARBA00023002"/>
    </source>
</evidence>
<keyword evidence="8" id="KW-1185">Reference proteome</keyword>
<dbReference type="Gene3D" id="3.20.20.70">
    <property type="entry name" value="Aldolase class I"/>
    <property type="match status" value="1"/>
</dbReference>
<evidence type="ECO:0000256" key="2">
    <source>
        <dbReference type="ARBA" id="ARBA00022630"/>
    </source>
</evidence>
<dbReference type="InParanoid" id="Q6CUW9"/>
<dbReference type="CDD" id="cd02932">
    <property type="entry name" value="OYE_YqiM_FMN"/>
    <property type="match status" value="1"/>
</dbReference>
<gene>
    <name evidence="7" type="ORF">KLLA0_C01672g</name>
</gene>
<comment type="cofactor">
    <cofactor evidence="1">
        <name>FMN</name>
        <dbReference type="ChEBI" id="CHEBI:58210"/>
    </cofactor>
</comment>
<dbReference type="STRING" id="284590.Q6CUW9"/>
<dbReference type="RefSeq" id="XP_452270.1">
    <property type="nucleotide sequence ID" value="XM_452270.1"/>
</dbReference>
<keyword evidence="5" id="KW-0560">Oxidoreductase</keyword>
<dbReference type="PaxDb" id="284590-Q6CUW9"/>
<keyword evidence="2" id="KW-0285">Flavoprotein</keyword>
<evidence type="ECO:0000313" key="8">
    <source>
        <dbReference type="Proteomes" id="UP000000598"/>
    </source>
</evidence>
<sequence>MVMPVKLEKSDQVAFWTPKQPEVGKFLRYFDGIERDAPLLFQPLTIRGMTISNRVGTSPMCTYSSENFEANKYHLVHYGSISSSGPGLVIVESSAIDQIGASSPNDLGLFTDEQAITHKENIVDWAHVHNIKIGVQLGHAGRKASLASPLNGELGVYVPNEEGGWLDKLVAPSTVPFDDSGVIPNELTLAQIEKTIKQYGISAKLAVEKAGYDFVEIHAGYGYLPCQFYTATANKRNDRYGGPFENRIKFLLEVIDEVRSSIPDSMPIFLRLCADENVEDPDGWKLNDTIRLLPFLVQHGVDVIDVCSGGLNSKEYGWDHPNFLPPREIAKRIKEAAHSKILVASTGGLQDGTTANSLLESNTVDILLIGRVYLKNSGIIWQLADDLGVQLEQAKQKAWIFDSEGHLKK</sequence>
<dbReference type="Proteomes" id="UP000000598">
    <property type="component" value="Chromosome C"/>
</dbReference>
<dbReference type="HOGENOM" id="CLU_012153_2_1_1"/>
<feature type="domain" description="NADH:flavin oxidoreductase/NADH oxidase N-terminal" evidence="6">
    <location>
        <begin position="40"/>
        <end position="383"/>
    </location>
</feature>
<dbReference type="InterPro" id="IPR013785">
    <property type="entry name" value="Aldolase_TIM"/>
</dbReference>
<reference evidence="7 8" key="1">
    <citation type="journal article" date="2004" name="Nature">
        <title>Genome evolution in yeasts.</title>
        <authorList>
            <consortium name="Genolevures"/>
            <person name="Dujon B."/>
            <person name="Sherman D."/>
            <person name="Fischer G."/>
            <person name="Durrens P."/>
            <person name="Casaregola S."/>
            <person name="Lafontaine I."/>
            <person name="de Montigny J."/>
            <person name="Marck C."/>
            <person name="Neuveglise C."/>
            <person name="Talla E."/>
            <person name="Goffard N."/>
            <person name="Frangeul L."/>
            <person name="Aigle M."/>
            <person name="Anthouard V."/>
            <person name="Babour A."/>
            <person name="Barbe V."/>
            <person name="Barnay S."/>
            <person name="Blanchin S."/>
            <person name="Beckerich J.M."/>
            <person name="Beyne E."/>
            <person name="Bleykasten C."/>
            <person name="Boisrame A."/>
            <person name="Boyer J."/>
            <person name="Cattolico L."/>
            <person name="Confanioleri F."/>
            <person name="de Daruvar A."/>
            <person name="Despons L."/>
            <person name="Fabre E."/>
            <person name="Fairhead C."/>
            <person name="Ferry-Dumazet H."/>
            <person name="Groppi A."/>
            <person name="Hantraye F."/>
            <person name="Hennequin C."/>
            <person name="Jauniaux N."/>
            <person name="Joyet P."/>
            <person name="Kachouri R."/>
            <person name="Kerrest A."/>
            <person name="Koszul R."/>
            <person name="Lemaire M."/>
            <person name="Lesur I."/>
            <person name="Ma L."/>
            <person name="Muller H."/>
            <person name="Nicaud J.M."/>
            <person name="Nikolski M."/>
            <person name="Oztas S."/>
            <person name="Ozier-Kalogeropoulos O."/>
            <person name="Pellenz S."/>
            <person name="Potier S."/>
            <person name="Richard G.F."/>
            <person name="Straub M.L."/>
            <person name="Suleau A."/>
            <person name="Swennene D."/>
            <person name="Tekaia F."/>
            <person name="Wesolowski-Louvel M."/>
            <person name="Westhof E."/>
            <person name="Wirth B."/>
            <person name="Zeniou-Meyer M."/>
            <person name="Zivanovic I."/>
            <person name="Bolotin-Fukuhara M."/>
            <person name="Thierry A."/>
            <person name="Bouchier C."/>
            <person name="Caudron B."/>
            <person name="Scarpelli C."/>
            <person name="Gaillardin C."/>
            <person name="Weissenbach J."/>
            <person name="Wincker P."/>
            <person name="Souciet J.L."/>
        </authorList>
    </citation>
    <scope>NUCLEOTIDE SEQUENCE [LARGE SCALE GENOMIC DNA]</scope>
    <source>
        <strain evidence="8">ATCC 8585 / CBS 2359 / DSM 70799 / NBRC 1267 / NRRL Y-1140 / WM37</strain>
    </source>
</reference>
<dbReference type="Pfam" id="PF00724">
    <property type="entry name" value="Oxidored_FMN"/>
    <property type="match status" value="1"/>
</dbReference>
<keyword evidence="3" id="KW-0288">FMN</keyword>
<evidence type="ECO:0000313" key="7">
    <source>
        <dbReference type="EMBL" id="CAH01121.1"/>
    </source>
</evidence>
<dbReference type="GO" id="GO:0010181">
    <property type="term" value="F:FMN binding"/>
    <property type="evidence" value="ECO:0007669"/>
    <property type="project" value="InterPro"/>
</dbReference>
<accession>Q6CUW9</accession>
<protein>
    <submittedName>
        <fullName evidence="7">KLLA0C01672p</fullName>
    </submittedName>
</protein>
<dbReference type="GeneID" id="2891935"/>
<dbReference type="GO" id="GO:0003959">
    <property type="term" value="F:NADPH dehydrogenase activity"/>
    <property type="evidence" value="ECO:0007669"/>
    <property type="project" value="InterPro"/>
</dbReference>
<dbReference type="InterPro" id="IPR044152">
    <property type="entry name" value="YqjM-like"/>
</dbReference>
<name>Q6CUW9_KLULA</name>
<organism evidence="7 8">
    <name type="scientific">Kluyveromyces lactis (strain ATCC 8585 / CBS 2359 / DSM 70799 / NBRC 1267 / NRRL Y-1140 / WM37)</name>
    <name type="common">Yeast</name>
    <name type="synonym">Candida sphaerica</name>
    <dbReference type="NCBI Taxonomy" id="284590"/>
    <lineage>
        <taxon>Eukaryota</taxon>
        <taxon>Fungi</taxon>
        <taxon>Dikarya</taxon>
        <taxon>Ascomycota</taxon>
        <taxon>Saccharomycotina</taxon>
        <taxon>Saccharomycetes</taxon>
        <taxon>Saccharomycetales</taxon>
        <taxon>Saccharomycetaceae</taxon>
        <taxon>Kluyveromyces</taxon>
    </lineage>
</organism>
<keyword evidence="4" id="KW-0521">NADP</keyword>
<dbReference type="EMBL" id="CR382123">
    <property type="protein sequence ID" value="CAH01121.1"/>
    <property type="molecule type" value="Genomic_DNA"/>
</dbReference>
<dbReference type="PANTHER" id="PTHR43303">
    <property type="entry name" value="NADPH DEHYDROGENASE C23G7.10C-RELATED"/>
    <property type="match status" value="1"/>
</dbReference>
<evidence type="ECO:0000259" key="6">
    <source>
        <dbReference type="Pfam" id="PF00724"/>
    </source>
</evidence>
<dbReference type="GO" id="GO:0050661">
    <property type="term" value="F:NADP binding"/>
    <property type="evidence" value="ECO:0007669"/>
    <property type="project" value="InterPro"/>
</dbReference>
<evidence type="ECO:0000256" key="4">
    <source>
        <dbReference type="ARBA" id="ARBA00022857"/>
    </source>
</evidence>